<reference evidence="5 6" key="1">
    <citation type="submission" date="2021-01" db="EMBL/GenBank/DDBJ databases">
        <title>Whole genome shotgun sequence of Catellatospora citrea NBRC 14495.</title>
        <authorList>
            <person name="Komaki H."/>
            <person name="Tamura T."/>
        </authorList>
    </citation>
    <scope>NUCLEOTIDE SEQUENCE [LARGE SCALE GENOMIC DNA]</scope>
    <source>
        <strain evidence="5 6">NBRC 14495</strain>
    </source>
</reference>
<keyword evidence="3 5" id="KW-0067">ATP-binding</keyword>
<keyword evidence="1" id="KW-0813">Transport</keyword>
<feature type="domain" description="ABC transporter" evidence="4">
    <location>
        <begin position="15"/>
        <end position="252"/>
    </location>
</feature>
<dbReference type="InterPro" id="IPR027417">
    <property type="entry name" value="P-loop_NTPase"/>
</dbReference>
<dbReference type="GO" id="GO:0005524">
    <property type="term" value="F:ATP binding"/>
    <property type="evidence" value="ECO:0007669"/>
    <property type="project" value="UniProtKB-KW"/>
</dbReference>
<dbReference type="GO" id="GO:0005886">
    <property type="term" value="C:plasma membrane"/>
    <property type="evidence" value="ECO:0007669"/>
    <property type="project" value="TreeGrafter"/>
</dbReference>
<evidence type="ECO:0000256" key="3">
    <source>
        <dbReference type="ARBA" id="ARBA00022840"/>
    </source>
</evidence>
<evidence type="ECO:0000259" key="4">
    <source>
        <dbReference type="PROSITE" id="PS50893"/>
    </source>
</evidence>
<dbReference type="InterPro" id="IPR017871">
    <property type="entry name" value="ABC_transporter-like_CS"/>
</dbReference>
<dbReference type="AlphaFoldDB" id="A0A8J3NZ74"/>
<name>A0A8J3NZ74_9ACTN</name>
<dbReference type="PROSITE" id="PS50893">
    <property type="entry name" value="ABC_TRANSPORTER_2"/>
    <property type="match status" value="1"/>
</dbReference>
<dbReference type="Pfam" id="PF00005">
    <property type="entry name" value="ABC_tran"/>
    <property type="match status" value="1"/>
</dbReference>
<dbReference type="Gene3D" id="3.40.50.300">
    <property type="entry name" value="P-loop containing nucleotide triphosphate hydrolases"/>
    <property type="match status" value="1"/>
</dbReference>
<dbReference type="Proteomes" id="UP000659904">
    <property type="component" value="Unassembled WGS sequence"/>
</dbReference>
<protein>
    <submittedName>
        <fullName evidence="5">Macrolide export ATP-binding/permease protein MacB</fullName>
    </submittedName>
</protein>
<dbReference type="FunFam" id="3.40.50.300:FF:000032">
    <property type="entry name" value="Export ABC transporter ATP-binding protein"/>
    <property type="match status" value="1"/>
</dbReference>
<dbReference type="InterPro" id="IPR003439">
    <property type="entry name" value="ABC_transporter-like_ATP-bd"/>
</dbReference>
<keyword evidence="6" id="KW-1185">Reference proteome</keyword>
<gene>
    <name evidence="5" type="primary">macB_2</name>
    <name evidence="5" type="ORF">Cci01nite_30270</name>
</gene>
<comment type="caution">
    <text evidence="5">The sequence shown here is derived from an EMBL/GenBank/DDBJ whole genome shotgun (WGS) entry which is preliminary data.</text>
</comment>
<keyword evidence="2" id="KW-0547">Nucleotide-binding</keyword>
<dbReference type="SUPFAM" id="SSF52540">
    <property type="entry name" value="P-loop containing nucleoside triphosphate hydrolases"/>
    <property type="match status" value="1"/>
</dbReference>
<dbReference type="EMBL" id="BONH01000011">
    <property type="protein sequence ID" value="GIF97933.1"/>
    <property type="molecule type" value="Genomic_DNA"/>
</dbReference>
<dbReference type="InterPro" id="IPR015854">
    <property type="entry name" value="ABC_transpr_LolD-like"/>
</dbReference>
<evidence type="ECO:0000256" key="1">
    <source>
        <dbReference type="ARBA" id="ARBA00022448"/>
    </source>
</evidence>
<sequence>MIAMTDSTTGAGATVRVAELAKHYQGGDVRIPAVAGVSLEFAPGTMTAITGPSGSGKSTLLHLIGAIEAPDAGSITVDDMEITSMKRRHLTAYRRRVGFVFQRYHLLPALTALDNVIAPVVPYRVKFDKAARGRELLAAVGLAGREHSLPSQLSGGQQQRVAIARALIGAPTLLLADEPTGNLDSRTGTEILDLLAALRAEHAMTVLVATHEQHVAAACDRLIRLRDGEVVQDVSLAGGEQPEETLSRLGGPRL</sequence>
<dbReference type="CDD" id="cd03255">
    <property type="entry name" value="ABC_MJ0796_LolCDE_FtsE"/>
    <property type="match status" value="1"/>
</dbReference>
<evidence type="ECO:0000313" key="6">
    <source>
        <dbReference type="Proteomes" id="UP000659904"/>
    </source>
</evidence>
<accession>A0A8J3NZ74</accession>
<dbReference type="SMART" id="SM00382">
    <property type="entry name" value="AAA"/>
    <property type="match status" value="1"/>
</dbReference>
<dbReference type="InterPro" id="IPR003593">
    <property type="entry name" value="AAA+_ATPase"/>
</dbReference>
<proteinExistence type="predicted"/>
<dbReference type="PROSITE" id="PS00211">
    <property type="entry name" value="ABC_TRANSPORTER_1"/>
    <property type="match status" value="1"/>
</dbReference>
<dbReference type="PANTHER" id="PTHR24220">
    <property type="entry name" value="IMPORT ATP-BINDING PROTEIN"/>
    <property type="match status" value="1"/>
</dbReference>
<evidence type="ECO:0000313" key="5">
    <source>
        <dbReference type="EMBL" id="GIF97933.1"/>
    </source>
</evidence>
<dbReference type="InterPro" id="IPR017911">
    <property type="entry name" value="MacB-like_ATP-bd"/>
</dbReference>
<organism evidence="5 6">
    <name type="scientific">Catellatospora citrea</name>
    <dbReference type="NCBI Taxonomy" id="53366"/>
    <lineage>
        <taxon>Bacteria</taxon>
        <taxon>Bacillati</taxon>
        <taxon>Actinomycetota</taxon>
        <taxon>Actinomycetes</taxon>
        <taxon>Micromonosporales</taxon>
        <taxon>Micromonosporaceae</taxon>
        <taxon>Catellatospora</taxon>
    </lineage>
</organism>
<dbReference type="GO" id="GO:0098796">
    <property type="term" value="C:membrane protein complex"/>
    <property type="evidence" value="ECO:0007669"/>
    <property type="project" value="UniProtKB-ARBA"/>
</dbReference>
<evidence type="ECO:0000256" key="2">
    <source>
        <dbReference type="ARBA" id="ARBA00022741"/>
    </source>
</evidence>
<dbReference type="GO" id="GO:0022857">
    <property type="term" value="F:transmembrane transporter activity"/>
    <property type="evidence" value="ECO:0007669"/>
    <property type="project" value="TreeGrafter"/>
</dbReference>
<dbReference type="GO" id="GO:0016887">
    <property type="term" value="F:ATP hydrolysis activity"/>
    <property type="evidence" value="ECO:0007669"/>
    <property type="project" value="InterPro"/>
</dbReference>